<dbReference type="OrthoDB" id="418193at2759"/>
<feature type="compositionally biased region" description="Low complexity" evidence="1">
    <location>
        <begin position="217"/>
        <end position="227"/>
    </location>
</feature>
<name>A0A2A9M9Q9_BESBE</name>
<comment type="caution">
    <text evidence="3">The sequence shown here is derived from an EMBL/GenBank/DDBJ whole genome shotgun (WGS) entry which is preliminary data.</text>
</comment>
<dbReference type="PROSITE" id="PS50173">
    <property type="entry name" value="UMUC"/>
    <property type="match status" value="2"/>
</dbReference>
<feature type="compositionally biased region" description="Basic and acidic residues" evidence="1">
    <location>
        <begin position="1531"/>
        <end position="1550"/>
    </location>
</feature>
<feature type="compositionally biased region" description="Basic and acidic residues" evidence="1">
    <location>
        <begin position="1505"/>
        <end position="1516"/>
    </location>
</feature>
<reference evidence="3 4" key="1">
    <citation type="submission" date="2017-09" db="EMBL/GenBank/DDBJ databases">
        <title>Genome sequencing of Besnoitia besnoiti strain Bb-Ger1.</title>
        <authorList>
            <person name="Schares G."/>
            <person name="Venepally P."/>
            <person name="Lorenzi H.A."/>
        </authorList>
    </citation>
    <scope>NUCLEOTIDE SEQUENCE [LARGE SCALE GENOMIC DNA]</scope>
    <source>
        <strain evidence="3 4">Bb-Ger1</strain>
    </source>
</reference>
<feature type="compositionally biased region" description="Basic and acidic residues" evidence="1">
    <location>
        <begin position="1362"/>
        <end position="1372"/>
    </location>
</feature>
<dbReference type="GeneID" id="40312022"/>
<sequence length="1679" mass="175918">MAAPNKAAVRSVPSASFSPARRHAGTSPSSCPSLCFPSRSPCSQFSLSLGRQRDATSQALRASAACCCSGLGCCAALGDARAAPGVARSSLCRSSAYSASASSPPPSGLSAESPCAARTVVHVDMDCFYAQVETLRDPSVAGKPLAVRQKQLIVTTNLVARCPPWKLRKGIYLPEAIRRCPCLVVKNGEDLSKYRDVSDRILNAIQEKAFLLALENSPPSSRSPSSSAGDEPDAPAVEALPSRASAPGAASRPRAPSLTSQPSSSSRSSASSSSCNPSSSSLTSCFSSCFSSSCSSSSPSHFCSLSSCALSSCSSSYSSSPYSSCSSSLCSSSSCSSVACSLPPSSSAAGLLSHRSSRPPREDVARYGSFPACASRASGPSASPTSFVLSAEARPASRRRSSSRKGASSVCACHCRSLSRQASRAVVRAMLRQPLAVQRLGLDDFFIDVTALASAGARALREFLASRLADARDENEKGAGSDAPATPSGQEANAFVRRERCAAREASSCHPAARAAAASESGREESRAETRAEEQGEGEAKSLSLALTGTPQDRRELLDCSVWSPREECPPRLAAGRGREDFFFPEGAFRCSRCAFVAVAEEGEPPRPSGQTEGAEASCALVFLAFAPSVYPQKADEAAGGGGGGGGGAAAGVEGGSAEKKDFGVLCDASQQALYCLASCEEEEEARGARRLSGERGSVPAGDGLSRKRLRREDVAAEGESALAASEAGGTERASRRGDAHGECEEPARDADLSRREVGKQRAPDGGGDASVGRLCPCLLPLAIASHLAQAVRSYIHTRIGLTSTAGIGTNKSLAKLVGAYNKPSHQTLLLPQQRREFLAPLSLQKLPGFGWTLLRLLHRARIRTCADLLAAPLARLVGLLEAANFHFAPAAFLAKTQLVDGRLPRGVWGEGADAEKRRSTRERDAPLGRAKAAQGDDGALLASEASPTPSACVPSLSSGEASPTAAAPSPFLLSALCLRAFCLGDEGEPVVTTLAPKSLSAEDSYVARGVRTPERFVLEAQKLVARLLKRHADHEQKFEQVATSFKLHIRQKDFNGEGRQMTLPSSFWDPCVAATQASAPPSPSASAASFLSSSAAASSSSSATSASSPLSCPSFCASSDLVSLLCDAHRPLFSQVEAQLPSEVLRLLQRLLPAYGDATTGHKPARAELSHQASSRFPYSPASSSFSTLSSLSSDSCLEEQCVVGAAVPSRDSAGALSARLPVSSPPSTCPGDDASARVPLTRGTGAETRPPAEGCQAFLLLHYALLLFLRFDFPLALSSRAVQPDACDSWEAPEAEELRERAGPAPPFELHKISVGFSSFQGKRERERERRKEVERARELTRRPLDAFLRGAMRRRELRLKLEESREEQRPGPTTGARDGRQQAPPEVDRDVECIDLVTDEEETEGEEDLPQGGGNERGRLCEGQPAKAELAAAEQRESLLQAAQEASFSFSQSTARSVTSGDTAKLDSASERGGGDSEGSEAICESESTENAAEESLIGRGRRGEAWRERETQEAVADGSDASGVEAGRARREREGGREERDWRLVSEKQAGSREVISLSEDSALSEQETTSIGNERALLSPVFSTTCFVSSFVSSPSSRGSSSRSLSPERSLAFSPPSSLSCAAPAAAGALCGAPASFSSSPSASSPSTEFSSSHAASEAPDAPQGAAARNEPKV</sequence>
<feature type="compositionally biased region" description="Polar residues" evidence="1">
    <location>
        <begin position="1563"/>
        <end position="1577"/>
    </location>
</feature>
<evidence type="ECO:0000259" key="2">
    <source>
        <dbReference type="PROSITE" id="PS50173"/>
    </source>
</evidence>
<dbReference type="InterPro" id="IPR043128">
    <property type="entry name" value="Rev_trsase/Diguanyl_cyclase"/>
</dbReference>
<dbReference type="InterPro" id="IPR001126">
    <property type="entry name" value="UmuC"/>
</dbReference>
<dbReference type="Gene3D" id="3.40.1170.60">
    <property type="match status" value="1"/>
</dbReference>
<feature type="compositionally biased region" description="Basic and acidic residues" evidence="1">
    <location>
        <begin position="521"/>
        <end position="540"/>
    </location>
</feature>
<evidence type="ECO:0000256" key="1">
    <source>
        <dbReference type="SAM" id="MobiDB-lite"/>
    </source>
</evidence>
<feature type="compositionally biased region" description="Low complexity" evidence="1">
    <location>
        <begin position="241"/>
        <end position="276"/>
    </location>
</feature>
<feature type="domain" description="UmuC" evidence="2">
    <location>
        <begin position="790"/>
        <end position="851"/>
    </location>
</feature>
<feature type="compositionally biased region" description="Low complexity" evidence="1">
    <location>
        <begin position="718"/>
        <end position="729"/>
    </location>
</feature>
<feature type="region of interest" description="Disordered" evidence="1">
    <location>
        <begin position="1595"/>
        <end position="1626"/>
    </location>
</feature>
<dbReference type="KEGG" id="bbes:BESB_070960"/>
<feature type="region of interest" description="Disordered" evidence="1">
    <location>
        <begin position="1362"/>
        <end position="1577"/>
    </location>
</feature>
<feature type="region of interest" description="Disordered" evidence="1">
    <location>
        <begin position="912"/>
        <end position="947"/>
    </location>
</feature>
<feature type="compositionally biased region" description="Acidic residues" evidence="1">
    <location>
        <begin position="1400"/>
        <end position="1412"/>
    </location>
</feature>
<dbReference type="EMBL" id="NWUJ01000007">
    <property type="protein sequence ID" value="PFH33944.1"/>
    <property type="molecule type" value="Genomic_DNA"/>
</dbReference>
<feature type="compositionally biased region" description="Low complexity" evidence="1">
    <location>
        <begin position="1483"/>
        <end position="1499"/>
    </location>
</feature>
<evidence type="ECO:0000313" key="3">
    <source>
        <dbReference type="EMBL" id="PFH33944.1"/>
    </source>
</evidence>
<dbReference type="InterPro" id="IPR043502">
    <property type="entry name" value="DNA/RNA_pol_sf"/>
</dbReference>
<dbReference type="Gene3D" id="1.10.150.20">
    <property type="entry name" value="5' to 3' exonuclease, C-terminal subdomain"/>
    <property type="match status" value="1"/>
</dbReference>
<gene>
    <name evidence="3" type="ORF">BESB_070960</name>
</gene>
<feature type="region of interest" description="Disordered" evidence="1">
    <location>
        <begin position="687"/>
        <end position="768"/>
    </location>
</feature>
<feature type="region of interest" description="Disordered" evidence="1">
    <location>
        <begin position="1"/>
        <end position="27"/>
    </location>
</feature>
<organism evidence="3 4">
    <name type="scientific">Besnoitia besnoiti</name>
    <name type="common">Apicomplexan protozoan</name>
    <dbReference type="NCBI Taxonomy" id="94643"/>
    <lineage>
        <taxon>Eukaryota</taxon>
        <taxon>Sar</taxon>
        <taxon>Alveolata</taxon>
        <taxon>Apicomplexa</taxon>
        <taxon>Conoidasida</taxon>
        <taxon>Coccidia</taxon>
        <taxon>Eucoccidiorida</taxon>
        <taxon>Eimeriorina</taxon>
        <taxon>Sarcocystidae</taxon>
        <taxon>Besnoitia</taxon>
    </lineage>
</organism>
<dbReference type="GO" id="GO:0006281">
    <property type="term" value="P:DNA repair"/>
    <property type="evidence" value="ECO:0007669"/>
    <property type="project" value="InterPro"/>
</dbReference>
<feature type="region of interest" description="Disordered" evidence="1">
    <location>
        <begin position="1638"/>
        <end position="1679"/>
    </location>
</feature>
<feature type="compositionally biased region" description="Basic and acidic residues" evidence="1">
    <location>
        <begin position="733"/>
        <end position="763"/>
    </location>
</feature>
<feature type="compositionally biased region" description="Basic and acidic residues" evidence="1">
    <location>
        <begin position="1467"/>
        <end position="1478"/>
    </location>
</feature>
<dbReference type="STRING" id="94643.A0A2A9M9Q9"/>
<feature type="compositionally biased region" description="Low complexity" evidence="1">
    <location>
        <begin position="1638"/>
        <end position="1665"/>
    </location>
</feature>
<dbReference type="PANTHER" id="PTHR46404">
    <property type="entry name" value="DNA POLYMERASE IOTA"/>
    <property type="match status" value="1"/>
</dbReference>
<protein>
    <recommendedName>
        <fullName evidence="2">UmuC domain-containing protein</fullName>
    </recommendedName>
</protein>
<dbReference type="VEuPathDB" id="ToxoDB:BESB_070960"/>
<feature type="compositionally biased region" description="Basic and acidic residues" evidence="1">
    <location>
        <begin position="914"/>
        <end position="927"/>
    </location>
</feature>
<evidence type="ECO:0000313" key="4">
    <source>
        <dbReference type="Proteomes" id="UP000224006"/>
    </source>
</evidence>
<feature type="compositionally biased region" description="Low complexity" evidence="1">
    <location>
        <begin position="1444"/>
        <end position="1458"/>
    </location>
</feature>
<dbReference type="GO" id="GO:0003887">
    <property type="term" value="F:DNA-directed DNA polymerase activity"/>
    <property type="evidence" value="ECO:0007669"/>
    <property type="project" value="TreeGrafter"/>
</dbReference>
<dbReference type="Gene3D" id="3.30.70.270">
    <property type="match status" value="2"/>
</dbReference>
<dbReference type="Pfam" id="PF00817">
    <property type="entry name" value="IMS"/>
    <property type="match status" value="1"/>
</dbReference>
<dbReference type="GO" id="GO:0019985">
    <property type="term" value="P:translesion synthesis"/>
    <property type="evidence" value="ECO:0007669"/>
    <property type="project" value="TreeGrafter"/>
</dbReference>
<keyword evidence="4" id="KW-1185">Reference proteome</keyword>
<feature type="region of interest" description="Disordered" evidence="1">
    <location>
        <begin position="512"/>
        <end position="548"/>
    </location>
</feature>
<dbReference type="Proteomes" id="UP000224006">
    <property type="component" value="Unassembled WGS sequence"/>
</dbReference>
<feature type="domain" description="UmuC" evidence="2">
    <location>
        <begin position="120"/>
        <end position="207"/>
    </location>
</feature>
<proteinExistence type="predicted"/>
<dbReference type="RefSeq" id="XP_029217953.1">
    <property type="nucleotide sequence ID" value="XM_029365469.1"/>
</dbReference>
<dbReference type="PANTHER" id="PTHR46404:SF1">
    <property type="entry name" value="DNA POLYMERASE IOTA"/>
    <property type="match status" value="1"/>
</dbReference>
<accession>A0A2A9M9Q9</accession>
<dbReference type="SUPFAM" id="SSF56672">
    <property type="entry name" value="DNA/RNA polymerases"/>
    <property type="match status" value="2"/>
</dbReference>
<feature type="region of interest" description="Disordered" evidence="1">
    <location>
        <begin position="1219"/>
        <end position="1238"/>
    </location>
</feature>
<feature type="region of interest" description="Disordered" evidence="1">
    <location>
        <begin position="216"/>
        <end position="276"/>
    </location>
</feature>